<gene>
    <name evidence="1" type="ORF">GCM10008983_01520</name>
</gene>
<dbReference type="InterPro" id="IPR010461">
    <property type="entry name" value="ComK"/>
</dbReference>
<protein>
    <submittedName>
        <fullName evidence="1">Competence protein ComK</fullName>
    </submittedName>
</protein>
<comment type="caution">
    <text evidence="1">The sequence shown here is derived from an EMBL/GenBank/DDBJ whole genome shotgun (WGS) entry which is preliminary data.</text>
</comment>
<dbReference type="Pfam" id="PF06338">
    <property type="entry name" value="ComK"/>
    <property type="match status" value="1"/>
</dbReference>
<evidence type="ECO:0000313" key="1">
    <source>
        <dbReference type="EMBL" id="GAA0428900.1"/>
    </source>
</evidence>
<dbReference type="Proteomes" id="UP001501459">
    <property type="component" value="Unassembled WGS sequence"/>
</dbReference>
<keyword evidence="2" id="KW-1185">Reference proteome</keyword>
<sequence length="157" mass="17939">MTTIRNHYVINENTMALLPAAHMDYDTIAIERDQERFVRETPQQIISRSCLQNGSTYEGRRAAIMHHFGFKRKIPIPINPRNRLFTFPTNAPTDFACNWIFYRHVQAILPPSASSNGKTSLLFHNGQQLPVDVSRYVLEKQLERAGMCAGMFGGERA</sequence>
<accession>A0ABN0Z1N3</accession>
<evidence type="ECO:0000313" key="2">
    <source>
        <dbReference type="Proteomes" id="UP001501459"/>
    </source>
</evidence>
<name>A0ABN0Z1N3_9BACI</name>
<proteinExistence type="predicted"/>
<organism evidence="1 2">
    <name type="scientific">Lentibacillus halophilus</name>
    <dbReference type="NCBI Taxonomy" id="295065"/>
    <lineage>
        <taxon>Bacteria</taxon>
        <taxon>Bacillati</taxon>
        <taxon>Bacillota</taxon>
        <taxon>Bacilli</taxon>
        <taxon>Bacillales</taxon>
        <taxon>Bacillaceae</taxon>
        <taxon>Lentibacillus</taxon>
    </lineage>
</organism>
<dbReference type="EMBL" id="BAAADM010000003">
    <property type="protein sequence ID" value="GAA0428900.1"/>
    <property type="molecule type" value="Genomic_DNA"/>
</dbReference>
<reference evidence="1 2" key="1">
    <citation type="journal article" date="2019" name="Int. J. Syst. Evol. Microbiol.">
        <title>The Global Catalogue of Microorganisms (GCM) 10K type strain sequencing project: providing services to taxonomists for standard genome sequencing and annotation.</title>
        <authorList>
            <consortium name="The Broad Institute Genomics Platform"/>
            <consortium name="The Broad Institute Genome Sequencing Center for Infectious Disease"/>
            <person name="Wu L."/>
            <person name="Ma J."/>
        </authorList>
    </citation>
    <scope>NUCLEOTIDE SEQUENCE [LARGE SCALE GENOMIC DNA]</scope>
    <source>
        <strain evidence="1 2">JCM 12149</strain>
    </source>
</reference>
<dbReference type="RefSeq" id="WP_343750529.1">
    <property type="nucleotide sequence ID" value="NZ_BAAADM010000003.1"/>
</dbReference>